<dbReference type="RefSeq" id="WP_204905478.1">
    <property type="nucleotide sequence ID" value="NZ_JACJKS010000002.1"/>
</dbReference>
<comment type="caution">
    <text evidence="4">The sequence shown here is derived from an EMBL/GenBank/DDBJ whole genome shotgun (WGS) entry which is preliminary data.</text>
</comment>
<dbReference type="SUPFAM" id="SSF52972">
    <property type="entry name" value="ITPase-like"/>
    <property type="match status" value="1"/>
</dbReference>
<comment type="function">
    <text evidence="3">Nucleoside triphosphate pyrophosphatase that hydrolyzes dTTP and UTP. May have a dual role in cell division arrest and in preventing the incorporation of modified nucleotides into cellular nucleic acids.</text>
</comment>
<evidence type="ECO:0000256" key="3">
    <source>
        <dbReference type="HAMAP-Rule" id="MF_00528"/>
    </source>
</evidence>
<comment type="similarity">
    <text evidence="3">Belongs to the Maf family. YhdE subfamily.</text>
</comment>
<keyword evidence="3" id="KW-0963">Cytoplasm</keyword>
<reference evidence="4" key="2">
    <citation type="journal article" date="2021" name="Sci. Rep.">
        <title>The distribution of antibiotic resistance genes in chicken gut microbiota commensals.</title>
        <authorList>
            <person name="Juricova H."/>
            <person name="Matiasovicova J."/>
            <person name="Kubasova T."/>
            <person name="Cejkova D."/>
            <person name="Rychlik I."/>
        </authorList>
    </citation>
    <scope>NUCLEOTIDE SEQUENCE</scope>
    <source>
        <strain evidence="4">An582</strain>
    </source>
</reference>
<evidence type="ECO:0000256" key="1">
    <source>
        <dbReference type="ARBA" id="ARBA00001968"/>
    </source>
</evidence>
<dbReference type="EC" id="3.6.1.9" evidence="3"/>
<gene>
    <name evidence="4" type="primary">maf</name>
    <name evidence="4" type="ORF">H6A20_01945</name>
</gene>
<dbReference type="EMBL" id="JACJKS010000002">
    <property type="protein sequence ID" value="MBM6947427.1"/>
    <property type="molecule type" value="Genomic_DNA"/>
</dbReference>
<protein>
    <recommendedName>
        <fullName evidence="3">dTTP/UTP pyrophosphatase</fullName>
        <shortName evidence="3">dTTPase/UTPase</shortName>
        <ecNumber evidence="3">3.6.1.9</ecNumber>
    </recommendedName>
    <alternativeName>
        <fullName evidence="3">Nucleoside triphosphate pyrophosphatase</fullName>
    </alternativeName>
    <alternativeName>
        <fullName evidence="3">Nucleotide pyrophosphatase</fullName>
        <shortName evidence="3">Nucleotide PPase</shortName>
    </alternativeName>
</protein>
<feature type="site" description="Important for substrate specificity" evidence="3">
    <location>
        <position position="73"/>
    </location>
</feature>
<evidence type="ECO:0000313" key="4">
    <source>
        <dbReference type="EMBL" id="MBM6947427.1"/>
    </source>
</evidence>
<organism evidence="4 5">
    <name type="scientific">Mordavella massiliensis</name>
    <dbReference type="NCBI Taxonomy" id="1871024"/>
    <lineage>
        <taxon>Bacteria</taxon>
        <taxon>Bacillati</taxon>
        <taxon>Bacillota</taxon>
        <taxon>Clostridia</taxon>
        <taxon>Eubacteriales</taxon>
        <taxon>Clostridiaceae</taxon>
        <taxon>Mordavella</taxon>
    </lineage>
</organism>
<dbReference type="PANTHER" id="PTHR43213">
    <property type="entry name" value="BIFUNCTIONAL DTTP/UTP PYROPHOSPHATASE/METHYLTRANSFERASE PROTEIN-RELATED"/>
    <property type="match status" value="1"/>
</dbReference>
<keyword evidence="3" id="KW-0546">Nucleotide metabolism</keyword>
<reference evidence="4" key="1">
    <citation type="submission" date="2020-08" db="EMBL/GenBank/DDBJ databases">
        <authorList>
            <person name="Cejkova D."/>
            <person name="Kubasova T."/>
            <person name="Jahodarova E."/>
            <person name="Rychlik I."/>
        </authorList>
    </citation>
    <scope>NUCLEOTIDE SEQUENCE</scope>
    <source>
        <strain evidence="4">An582</strain>
    </source>
</reference>
<proteinExistence type="inferred from homology"/>
<dbReference type="InterPro" id="IPR003697">
    <property type="entry name" value="Maf-like"/>
</dbReference>
<dbReference type="CDD" id="cd00555">
    <property type="entry name" value="Maf"/>
    <property type="match status" value="1"/>
</dbReference>
<accession>A0A938XAE6</accession>
<comment type="cofactor">
    <cofactor evidence="1 3">
        <name>a divalent metal cation</name>
        <dbReference type="ChEBI" id="CHEBI:60240"/>
    </cofactor>
</comment>
<dbReference type="InterPro" id="IPR029001">
    <property type="entry name" value="ITPase-like_fam"/>
</dbReference>
<comment type="caution">
    <text evidence="3">Lacks conserved residue(s) required for the propagation of feature annotation.</text>
</comment>
<dbReference type="Proteomes" id="UP000705508">
    <property type="component" value="Unassembled WGS sequence"/>
</dbReference>
<dbReference type="PANTHER" id="PTHR43213:SF5">
    <property type="entry name" value="BIFUNCTIONAL DTTP_UTP PYROPHOSPHATASE_METHYLTRANSFERASE PROTEIN-RELATED"/>
    <property type="match status" value="1"/>
</dbReference>
<evidence type="ECO:0000256" key="2">
    <source>
        <dbReference type="ARBA" id="ARBA00022801"/>
    </source>
</evidence>
<keyword evidence="2 3" id="KW-0378">Hydrolase</keyword>
<dbReference type="HAMAP" id="MF_00528">
    <property type="entry name" value="Maf"/>
    <property type="match status" value="1"/>
</dbReference>
<feature type="active site" description="Proton acceptor" evidence="3">
    <location>
        <position position="72"/>
    </location>
</feature>
<dbReference type="PIRSF" id="PIRSF006305">
    <property type="entry name" value="Maf"/>
    <property type="match status" value="1"/>
</dbReference>
<dbReference type="GO" id="GO:0005737">
    <property type="term" value="C:cytoplasm"/>
    <property type="evidence" value="ECO:0007669"/>
    <property type="project" value="UniProtKB-SubCell"/>
</dbReference>
<name>A0A938XAE6_9CLOT</name>
<dbReference type="GO" id="GO:0047429">
    <property type="term" value="F:nucleoside triphosphate diphosphatase activity"/>
    <property type="evidence" value="ECO:0007669"/>
    <property type="project" value="UniProtKB-EC"/>
</dbReference>
<dbReference type="GO" id="GO:0009117">
    <property type="term" value="P:nucleotide metabolic process"/>
    <property type="evidence" value="ECO:0007669"/>
    <property type="project" value="UniProtKB-KW"/>
</dbReference>
<feature type="site" description="Important for substrate specificity" evidence="3">
    <location>
        <position position="159"/>
    </location>
</feature>
<dbReference type="NCBIfam" id="TIGR00172">
    <property type="entry name" value="maf"/>
    <property type="match status" value="1"/>
</dbReference>
<comment type="catalytic activity">
    <reaction evidence="3">
        <text>dTTP + H2O = dTMP + diphosphate + H(+)</text>
        <dbReference type="Rhea" id="RHEA:28534"/>
        <dbReference type="ChEBI" id="CHEBI:15377"/>
        <dbReference type="ChEBI" id="CHEBI:15378"/>
        <dbReference type="ChEBI" id="CHEBI:33019"/>
        <dbReference type="ChEBI" id="CHEBI:37568"/>
        <dbReference type="ChEBI" id="CHEBI:63528"/>
        <dbReference type="EC" id="3.6.1.9"/>
    </reaction>
</comment>
<dbReference type="Gene3D" id="3.90.950.10">
    <property type="match status" value="1"/>
</dbReference>
<feature type="site" description="Important for substrate specificity" evidence="3">
    <location>
        <position position="11"/>
    </location>
</feature>
<evidence type="ECO:0000313" key="5">
    <source>
        <dbReference type="Proteomes" id="UP000705508"/>
    </source>
</evidence>
<dbReference type="Pfam" id="PF02545">
    <property type="entry name" value="Maf"/>
    <property type="match status" value="1"/>
</dbReference>
<dbReference type="AlphaFoldDB" id="A0A938XAE6"/>
<comment type="catalytic activity">
    <reaction evidence="3">
        <text>UTP + H2O = UMP + diphosphate + H(+)</text>
        <dbReference type="Rhea" id="RHEA:29395"/>
        <dbReference type="ChEBI" id="CHEBI:15377"/>
        <dbReference type="ChEBI" id="CHEBI:15378"/>
        <dbReference type="ChEBI" id="CHEBI:33019"/>
        <dbReference type="ChEBI" id="CHEBI:46398"/>
        <dbReference type="ChEBI" id="CHEBI:57865"/>
        <dbReference type="EC" id="3.6.1.9"/>
    </reaction>
</comment>
<sequence length="194" mass="21158">MRYILASASPRRRELLTQAGLSFDVMPSGAEEKMEGSDPAQIVRGLAMQKAADIYAKAKDETDGDLTVIGADTVVSYRGEILGKPADGEEAMDMLSLLADRTHQVYTGVCLLVRKDGKETAHSFHACTQVTFYPISRQELRDYIATGDPLDKAGAYGIQGPFAIHVKGIEGDYNNVVGLPIARLWQELKQLGLK</sequence>
<comment type="subcellular location">
    <subcellularLocation>
        <location evidence="3">Cytoplasm</location>
    </subcellularLocation>
</comment>